<name>A0A6N6M5E9_9FLAO</name>
<keyword evidence="1" id="KW-0472">Membrane</keyword>
<protein>
    <submittedName>
        <fullName evidence="2">Uncharacterized protein</fullName>
    </submittedName>
</protein>
<dbReference type="EMBL" id="WACR01000008">
    <property type="protein sequence ID" value="KAB1063413.1"/>
    <property type="molecule type" value="Genomic_DNA"/>
</dbReference>
<evidence type="ECO:0000256" key="1">
    <source>
        <dbReference type="SAM" id="Phobius"/>
    </source>
</evidence>
<keyword evidence="3" id="KW-1185">Reference proteome</keyword>
<feature type="transmembrane region" description="Helical" evidence="1">
    <location>
        <begin position="91"/>
        <end position="114"/>
    </location>
</feature>
<keyword evidence="1" id="KW-0812">Transmembrane</keyword>
<feature type="transmembrane region" description="Helical" evidence="1">
    <location>
        <begin position="34"/>
        <end position="54"/>
    </location>
</feature>
<feature type="transmembrane region" description="Helical" evidence="1">
    <location>
        <begin position="60"/>
        <end position="79"/>
    </location>
</feature>
<evidence type="ECO:0000313" key="3">
    <source>
        <dbReference type="Proteomes" id="UP000435357"/>
    </source>
</evidence>
<keyword evidence="1" id="KW-1133">Transmembrane helix</keyword>
<sequence>MREIQKHKHKKASFQNKPIEDQIRNGDWHWSHTLMLVGLFIGFGAVIWLANQTIITLWEISRYLLFACCFLLVIPYRIYRDKLYLERLEVILVNVLGVGPLLIALLLTVNFLVLTERKVVTYEVEKVNVLRSGFSSGNVRLEYKNGGMDDLLSLRTFDVNNYPKALHAKTVTYKMGHGILGYDVVRDIQFN</sequence>
<gene>
    <name evidence="2" type="ORF">F3059_10105</name>
</gene>
<organism evidence="2 3">
    <name type="scientific">Salibacter halophilus</name>
    <dbReference type="NCBI Taxonomy" id="1803916"/>
    <lineage>
        <taxon>Bacteria</taxon>
        <taxon>Pseudomonadati</taxon>
        <taxon>Bacteroidota</taxon>
        <taxon>Flavobacteriia</taxon>
        <taxon>Flavobacteriales</taxon>
        <taxon>Salibacteraceae</taxon>
        <taxon>Salibacter</taxon>
    </lineage>
</organism>
<proteinExistence type="predicted"/>
<accession>A0A6N6M5E9</accession>
<dbReference type="Proteomes" id="UP000435357">
    <property type="component" value="Unassembled WGS sequence"/>
</dbReference>
<dbReference type="RefSeq" id="WP_151168839.1">
    <property type="nucleotide sequence ID" value="NZ_WACR01000008.1"/>
</dbReference>
<reference evidence="2 3" key="1">
    <citation type="submission" date="2019-09" db="EMBL/GenBank/DDBJ databases">
        <title>Genomes of Cryomorphaceae.</title>
        <authorList>
            <person name="Bowman J.P."/>
        </authorList>
    </citation>
    <scope>NUCLEOTIDE SEQUENCE [LARGE SCALE GENOMIC DNA]</scope>
    <source>
        <strain evidence="2 3">KCTC 52047</strain>
    </source>
</reference>
<dbReference type="AlphaFoldDB" id="A0A6N6M5E9"/>
<evidence type="ECO:0000313" key="2">
    <source>
        <dbReference type="EMBL" id="KAB1063413.1"/>
    </source>
</evidence>
<comment type="caution">
    <text evidence="2">The sequence shown here is derived from an EMBL/GenBank/DDBJ whole genome shotgun (WGS) entry which is preliminary data.</text>
</comment>